<proteinExistence type="predicted"/>
<keyword evidence="1" id="KW-0732">Signal</keyword>
<reference evidence="3" key="1">
    <citation type="submission" date="2005-08" db="EMBL/GenBank/DDBJ databases">
        <title>Complete sequence of Dechloromonas aromatica RCB.</title>
        <authorList>
            <person name="Salinero K.K."/>
            <person name="Copeland A."/>
            <person name="Lucas S."/>
            <person name="Lapidus A."/>
            <person name="Barry K."/>
            <person name="Detter J.C."/>
            <person name="Glavina T."/>
            <person name="Hammon N."/>
            <person name="Israni S."/>
            <person name="Pitluck S."/>
            <person name="Di Bartolo G."/>
            <person name="Trong S."/>
            <person name="Schmutz J."/>
            <person name="Larimer F."/>
            <person name="Land M."/>
            <person name="Ivanova N."/>
            <person name="Richardson P."/>
        </authorList>
    </citation>
    <scope>NUCLEOTIDE SEQUENCE</scope>
    <source>
        <strain evidence="3">RCB</strain>
    </source>
</reference>
<organism evidence="3">
    <name type="scientific">Dechloromonas aromatica (strain RCB)</name>
    <dbReference type="NCBI Taxonomy" id="159087"/>
    <lineage>
        <taxon>Bacteria</taxon>
        <taxon>Pseudomonadati</taxon>
        <taxon>Pseudomonadota</taxon>
        <taxon>Betaproteobacteria</taxon>
        <taxon>Rhodocyclales</taxon>
        <taxon>Azonexaceae</taxon>
        <taxon>Dechloromonas</taxon>
    </lineage>
</organism>
<evidence type="ECO:0000313" key="3">
    <source>
        <dbReference type="EMBL" id="AAZ46645.1"/>
    </source>
</evidence>
<evidence type="ECO:0000256" key="1">
    <source>
        <dbReference type="SAM" id="SignalP"/>
    </source>
</evidence>
<dbReference type="HOGENOM" id="CLU_122741_0_0_4"/>
<name>Q47ET6_DECAR</name>
<dbReference type="STRING" id="159087.Daro_1899"/>
<dbReference type="Pfam" id="PF04773">
    <property type="entry name" value="FecR"/>
    <property type="match status" value="1"/>
</dbReference>
<dbReference type="PANTHER" id="PTHR38731:SF1">
    <property type="entry name" value="FECR PROTEIN DOMAIN-CONTAINING PROTEIN"/>
    <property type="match status" value="1"/>
</dbReference>
<dbReference type="AlphaFoldDB" id="Q47ET6"/>
<feature type="signal peptide" evidence="1">
    <location>
        <begin position="1"/>
        <end position="20"/>
    </location>
</feature>
<gene>
    <name evidence="3" type="ordered locus">Daro_1899</name>
</gene>
<dbReference type="InterPro" id="IPR006860">
    <property type="entry name" value="FecR"/>
</dbReference>
<sequence>MKIISRWFFIALLPIASAFAESSETVGHIQTLQGQAFIQRAGTTLPAAIGAELRKSDQIRTGKPAAVGIVLTDDTTISLGSNSELSLSDYAFEPKQSKFALSLKMIKGTFSYITGQIVKLSPDSARIQTPDATIAVRGTKLLVEIKD</sequence>
<accession>Q47ET6</accession>
<protein>
    <recommendedName>
        <fullName evidence="2">FecR protein domain-containing protein</fullName>
    </recommendedName>
</protein>
<evidence type="ECO:0000259" key="2">
    <source>
        <dbReference type="Pfam" id="PF04773"/>
    </source>
</evidence>
<dbReference type="PANTHER" id="PTHR38731">
    <property type="entry name" value="LIPL45-RELATED LIPOPROTEIN-RELATED"/>
    <property type="match status" value="1"/>
</dbReference>
<dbReference type="KEGG" id="dar:Daro_1899"/>
<feature type="chain" id="PRO_5004233489" description="FecR protein domain-containing protein" evidence="1">
    <location>
        <begin position="21"/>
        <end position="147"/>
    </location>
</feature>
<feature type="domain" description="FecR protein" evidence="2">
    <location>
        <begin position="57"/>
        <end position="144"/>
    </location>
</feature>
<dbReference type="EMBL" id="CP000089">
    <property type="protein sequence ID" value="AAZ46645.1"/>
    <property type="molecule type" value="Genomic_DNA"/>
</dbReference>
<dbReference type="eggNOG" id="COG3712">
    <property type="taxonomic scope" value="Bacteria"/>
</dbReference>